<accession>A0A4Y2DB75</accession>
<name>A0A4Y2DB75_ARAVE</name>
<protein>
    <submittedName>
        <fullName evidence="1">Uncharacterized protein</fullName>
    </submittedName>
</protein>
<dbReference type="AlphaFoldDB" id="A0A4Y2DB75"/>
<dbReference type="Proteomes" id="UP000499080">
    <property type="component" value="Unassembled WGS sequence"/>
</dbReference>
<gene>
    <name evidence="1" type="ORF">AVEN_209943_1</name>
</gene>
<dbReference type="EMBL" id="BGPR01000338">
    <property type="protein sequence ID" value="GBM14052.1"/>
    <property type="molecule type" value="Genomic_DNA"/>
</dbReference>
<organism evidence="1 2">
    <name type="scientific">Araneus ventricosus</name>
    <name type="common">Orbweaver spider</name>
    <name type="synonym">Epeira ventricosa</name>
    <dbReference type="NCBI Taxonomy" id="182803"/>
    <lineage>
        <taxon>Eukaryota</taxon>
        <taxon>Metazoa</taxon>
        <taxon>Ecdysozoa</taxon>
        <taxon>Arthropoda</taxon>
        <taxon>Chelicerata</taxon>
        <taxon>Arachnida</taxon>
        <taxon>Araneae</taxon>
        <taxon>Araneomorphae</taxon>
        <taxon>Entelegynae</taxon>
        <taxon>Araneoidea</taxon>
        <taxon>Araneidae</taxon>
        <taxon>Araneus</taxon>
    </lineage>
</organism>
<reference evidence="1 2" key="1">
    <citation type="journal article" date="2019" name="Sci. Rep.">
        <title>Orb-weaving spider Araneus ventricosus genome elucidates the spidroin gene catalogue.</title>
        <authorList>
            <person name="Kono N."/>
            <person name="Nakamura H."/>
            <person name="Ohtoshi R."/>
            <person name="Moran D.A.P."/>
            <person name="Shinohara A."/>
            <person name="Yoshida Y."/>
            <person name="Fujiwara M."/>
            <person name="Mori M."/>
            <person name="Tomita M."/>
            <person name="Arakawa K."/>
        </authorList>
    </citation>
    <scope>NUCLEOTIDE SEQUENCE [LARGE SCALE GENOMIC DNA]</scope>
</reference>
<comment type="caution">
    <text evidence="1">The sequence shown here is derived from an EMBL/GenBank/DDBJ whole genome shotgun (WGS) entry which is preliminary data.</text>
</comment>
<keyword evidence="2" id="KW-1185">Reference proteome</keyword>
<proteinExistence type="predicted"/>
<evidence type="ECO:0000313" key="1">
    <source>
        <dbReference type="EMBL" id="GBM14052.1"/>
    </source>
</evidence>
<sequence length="89" mass="10305">MRVMERRKFPPPLSCMAHLRTLHRCFNKFMERIVLACPSAATHVSNRDRASTKDDLKLEALPMSKGDLRVEEMGALFRTKLFNPLCSER</sequence>
<evidence type="ECO:0000313" key="2">
    <source>
        <dbReference type="Proteomes" id="UP000499080"/>
    </source>
</evidence>